<feature type="non-terminal residue" evidence="1">
    <location>
        <position position="565"/>
    </location>
</feature>
<accession>L7FN92</accession>
<name>L7FN92_ENTIV</name>
<dbReference type="AlphaFoldDB" id="L7FN92"/>
<dbReference type="GeneID" id="14892632"/>
<protein>
    <submittedName>
        <fullName evidence="1">Uncharacterized protein</fullName>
    </submittedName>
</protein>
<sequence length="565" mass="64498">MKHSLEAKPEETNKFKSVHNFKFFDENFDKFNLIALNSQLVEEEKNKSSGLTDNEMDLSPNIYRGADLLKVRNELESQLRQTSFTTFEDVKKYLLKGLEETVRVLPLIDYQNFQMNISVIHSESTQEVLDNISKSFDVPIINCEDVVSKNSTGIVDSGTLLKTPAITNCIPTHPTIQTGNVTRVDYSQATDNESQNTNDSTKEEIKFTVFEIEQLEKMKHIKELLRPENKYSAEYISQETNKEVQRRLGKNVDSYSTTNDAGNERGSFITMMAALMMGACGLTNNQIDTMSKLISIILLMSNVPKKVVNTALSSSTMQRRFELISKKTRYDLQLIFKQCDYYTLMADSAMYSGVEYFSLFVRFVFSDGSFEEKRVKIENYDGKTDAAGWLSWIMKILELMDADLIKCIGACFDGAYVLIRNGGLSGKLLAKIKERDGLNGFDSNYCFSHRTNKATEKCFESQWGLAIESFLDGLTVQTTRTAWDQFCAKNHIKGAVLKLVQRSETRWLQTVLILDNMFENLPSLQEFYSEREQCQKPFGPRNIMGECNVNCKLFVACMFFTQIVL</sequence>
<evidence type="ECO:0000313" key="1">
    <source>
        <dbReference type="EMBL" id="ELP93647.1"/>
    </source>
</evidence>
<keyword evidence="2" id="KW-1185">Reference proteome</keyword>
<dbReference type="EMBL" id="KB206273">
    <property type="protein sequence ID" value="ELP93647.1"/>
    <property type="molecule type" value="Genomic_DNA"/>
</dbReference>
<dbReference type="Proteomes" id="UP000014680">
    <property type="component" value="Unassembled WGS sequence"/>
</dbReference>
<reference evidence="1 2" key="1">
    <citation type="submission" date="2012-10" db="EMBL/GenBank/DDBJ databases">
        <authorList>
            <person name="Zafar N."/>
            <person name="Inman J."/>
            <person name="Hall N."/>
            <person name="Lorenzi H."/>
            <person name="Caler E."/>
        </authorList>
    </citation>
    <scope>NUCLEOTIDE SEQUENCE [LARGE SCALE GENOMIC DNA]</scope>
    <source>
        <strain evidence="1 2">IP1</strain>
    </source>
</reference>
<dbReference type="VEuPathDB" id="AmoebaDB:EIN_412790"/>
<gene>
    <name evidence="1" type="ORF">EIN_412790</name>
</gene>
<organism evidence="1 2">
    <name type="scientific">Entamoeba invadens IP1</name>
    <dbReference type="NCBI Taxonomy" id="370355"/>
    <lineage>
        <taxon>Eukaryota</taxon>
        <taxon>Amoebozoa</taxon>
        <taxon>Evosea</taxon>
        <taxon>Archamoebae</taxon>
        <taxon>Mastigamoebida</taxon>
        <taxon>Entamoebidae</taxon>
        <taxon>Entamoeba</taxon>
    </lineage>
</organism>
<dbReference type="PANTHER" id="PTHR45913">
    <property type="entry name" value="EPM2A-INTERACTING PROTEIN 1"/>
    <property type="match status" value="1"/>
</dbReference>
<dbReference type="PANTHER" id="PTHR45913:SF19">
    <property type="entry name" value="LOW QUALITY PROTEIN: ZINC FINGER BED DOMAIN-CONTAINING PROTEIN 5-LIKE"/>
    <property type="match status" value="1"/>
</dbReference>
<evidence type="ECO:0000313" key="2">
    <source>
        <dbReference type="Proteomes" id="UP000014680"/>
    </source>
</evidence>
<proteinExistence type="predicted"/>
<dbReference type="KEGG" id="eiv:EIN_412790"/>
<dbReference type="RefSeq" id="XP_004260418.1">
    <property type="nucleotide sequence ID" value="XM_004260370.1"/>
</dbReference>